<sequence length="210" mass="23333">MIFICVSLFLSRRARSSLYCSSFAVPSGKAYLLLLMPPPRFRWLPATRRITDTLSIPNDLCAFRSAWPMLSGLAIANLPRGFNIFANRNTNPNAFRSTTSMFWGWRKLTFRGFTHPQLQYMDDLGGLTRPRCIAQDTSHTNIPSIYFYTFSRPDSSRDLGLITPSGEGFPPGGAPCRERAGSSGDHSTSVVSALDRAPGAPPAPWRRDLV</sequence>
<keyword evidence="2" id="KW-0732">Signal</keyword>
<reference evidence="3 4" key="1">
    <citation type="journal article" date="2020" name="ISME J.">
        <title>Uncovering the hidden diversity of litter-decomposition mechanisms in mushroom-forming fungi.</title>
        <authorList>
            <person name="Floudas D."/>
            <person name="Bentzer J."/>
            <person name="Ahren D."/>
            <person name="Johansson T."/>
            <person name="Persson P."/>
            <person name="Tunlid A."/>
        </authorList>
    </citation>
    <scope>NUCLEOTIDE SEQUENCE [LARGE SCALE GENOMIC DNA]</scope>
    <source>
        <strain evidence="3 4">CBS 175.51</strain>
    </source>
</reference>
<evidence type="ECO:0008006" key="5">
    <source>
        <dbReference type="Google" id="ProtNLM"/>
    </source>
</evidence>
<gene>
    <name evidence="3" type="ORF">D9611_008624</name>
</gene>
<evidence type="ECO:0000256" key="2">
    <source>
        <dbReference type="SAM" id="SignalP"/>
    </source>
</evidence>
<name>A0A8H5EV32_9AGAR</name>
<evidence type="ECO:0000256" key="1">
    <source>
        <dbReference type="SAM" id="MobiDB-lite"/>
    </source>
</evidence>
<protein>
    <recommendedName>
        <fullName evidence="5">Secreted protein</fullName>
    </recommendedName>
</protein>
<evidence type="ECO:0000313" key="4">
    <source>
        <dbReference type="Proteomes" id="UP000541558"/>
    </source>
</evidence>
<organism evidence="3 4">
    <name type="scientific">Ephemerocybe angulata</name>
    <dbReference type="NCBI Taxonomy" id="980116"/>
    <lineage>
        <taxon>Eukaryota</taxon>
        <taxon>Fungi</taxon>
        <taxon>Dikarya</taxon>
        <taxon>Basidiomycota</taxon>
        <taxon>Agaricomycotina</taxon>
        <taxon>Agaricomycetes</taxon>
        <taxon>Agaricomycetidae</taxon>
        <taxon>Agaricales</taxon>
        <taxon>Agaricineae</taxon>
        <taxon>Psathyrellaceae</taxon>
        <taxon>Ephemerocybe</taxon>
    </lineage>
</organism>
<dbReference type="EMBL" id="JAACJK010000224">
    <property type="protein sequence ID" value="KAF5313377.1"/>
    <property type="molecule type" value="Genomic_DNA"/>
</dbReference>
<accession>A0A8H5EV32</accession>
<feature type="chain" id="PRO_5034362160" description="Secreted protein" evidence="2">
    <location>
        <begin position="17"/>
        <end position="210"/>
    </location>
</feature>
<feature type="region of interest" description="Disordered" evidence="1">
    <location>
        <begin position="160"/>
        <end position="210"/>
    </location>
</feature>
<comment type="caution">
    <text evidence="3">The sequence shown here is derived from an EMBL/GenBank/DDBJ whole genome shotgun (WGS) entry which is preliminary data.</text>
</comment>
<keyword evidence="4" id="KW-1185">Reference proteome</keyword>
<feature type="signal peptide" evidence="2">
    <location>
        <begin position="1"/>
        <end position="16"/>
    </location>
</feature>
<dbReference type="AlphaFoldDB" id="A0A8H5EV32"/>
<proteinExistence type="predicted"/>
<dbReference type="Proteomes" id="UP000541558">
    <property type="component" value="Unassembled WGS sequence"/>
</dbReference>
<evidence type="ECO:0000313" key="3">
    <source>
        <dbReference type="EMBL" id="KAF5313377.1"/>
    </source>
</evidence>